<dbReference type="KEGG" id="kpf:IX53_09980"/>
<feature type="transmembrane region" description="Helical" evidence="1">
    <location>
        <begin position="120"/>
        <end position="138"/>
    </location>
</feature>
<dbReference type="Proteomes" id="UP000035159">
    <property type="component" value="Chromosome"/>
</dbReference>
<feature type="transmembrane region" description="Helical" evidence="1">
    <location>
        <begin position="44"/>
        <end position="60"/>
    </location>
</feature>
<dbReference type="STRING" id="1330330.IX53_09980"/>
<keyword evidence="1" id="KW-0472">Membrane</keyword>
<protein>
    <recommendedName>
        <fullName evidence="4">ABC transporter permease</fullName>
    </recommendedName>
</protein>
<keyword evidence="3" id="KW-1185">Reference proteome</keyword>
<keyword evidence="1" id="KW-1133">Transmembrane helix</keyword>
<feature type="transmembrane region" description="Helical" evidence="1">
    <location>
        <begin position="12"/>
        <end position="32"/>
    </location>
</feature>
<dbReference type="PATRIC" id="fig|1330330.3.peg.2035"/>
<proteinExistence type="predicted"/>
<evidence type="ECO:0000313" key="2">
    <source>
        <dbReference type="EMBL" id="AKI98104.1"/>
    </source>
</evidence>
<sequence>MFALEFFQKFLYMMIIATVATSLAGATVFSFYRVSRKPNFSLRIMNIPLLALLTILVSFLSESKIASAFLFFFAYLHILRGLLGHLSKFDDTFRAFFLSMGYTRQDYLLNFLFKYGKWKIIDSILAYSVVTTSIIVGFSELKRFVPDQIIPISIILSVLFLIMCILNWIVESVRNKLSNPD</sequence>
<feature type="transmembrane region" description="Helical" evidence="1">
    <location>
        <begin position="150"/>
        <end position="170"/>
    </location>
</feature>
<accession>A0A0G2ZEY0</accession>
<dbReference type="EMBL" id="CP011232">
    <property type="protein sequence ID" value="AKI98104.1"/>
    <property type="molecule type" value="Genomic_DNA"/>
</dbReference>
<evidence type="ECO:0000313" key="3">
    <source>
        <dbReference type="Proteomes" id="UP000035159"/>
    </source>
</evidence>
<gene>
    <name evidence="2" type="ORF">IX53_09980</name>
</gene>
<dbReference type="AlphaFoldDB" id="A0A0G2ZEY0"/>
<organism evidence="2 3">
    <name type="scientific">Kosmotoga pacifica</name>
    <dbReference type="NCBI Taxonomy" id="1330330"/>
    <lineage>
        <taxon>Bacteria</taxon>
        <taxon>Thermotogati</taxon>
        <taxon>Thermotogota</taxon>
        <taxon>Thermotogae</taxon>
        <taxon>Kosmotogales</taxon>
        <taxon>Kosmotogaceae</taxon>
        <taxon>Kosmotoga</taxon>
    </lineage>
</organism>
<reference evidence="2 3" key="1">
    <citation type="submission" date="2015-04" db="EMBL/GenBank/DDBJ databases">
        <title>Complete Genome Sequence of Kosmotoga pacifica SLHLJ1.</title>
        <authorList>
            <person name="Jiang L.J."/>
            <person name="Shao Z.Z."/>
            <person name="Jebbar M."/>
        </authorList>
    </citation>
    <scope>NUCLEOTIDE SEQUENCE [LARGE SCALE GENOMIC DNA]</scope>
    <source>
        <strain evidence="2 3">SLHLJ1</strain>
    </source>
</reference>
<evidence type="ECO:0008006" key="4">
    <source>
        <dbReference type="Google" id="ProtNLM"/>
    </source>
</evidence>
<name>A0A0G2ZEY0_9BACT</name>
<keyword evidence="1" id="KW-0812">Transmembrane</keyword>
<evidence type="ECO:0000256" key="1">
    <source>
        <dbReference type="SAM" id="Phobius"/>
    </source>
</evidence>
<feature type="transmembrane region" description="Helical" evidence="1">
    <location>
        <begin position="66"/>
        <end position="83"/>
    </location>
</feature>